<dbReference type="OrthoDB" id="415822at2759"/>
<protein>
    <submittedName>
        <fullName evidence="1">Uncharacterized protein</fullName>
    </submittedName>
</protein>
<evidence type="ECO:0000313" key="2">
    <source>
        <dbReference type="Proteomes" id="UP000479190"/>
    </source>
</evidence>
<proteinExistence type="predicted"/>
<keyword evidence="2" id="KW-1185">Reference proteome</keyword>
<sequence>MTLRLMAAITSAFDASMTKSSGRRRCAVYWWTSEIADFRRSCLRAQRLAQRARDQPNEGACQASYASARRLLRAAIKTSKRLC</sequence>
<name>A0A6H5IG28_9HYME</name>
<dbReference type="Proteomes" id="UP000479190">
    <property type="component" value="Unassembled WGS sequence"/>
</dbReference>
<dbReference type="EMBL" id="CADCXV010000845">
    <property type="protein sequence ID" value="CAB0037094.1"/>
    <property type="molecule type" value="Genomic_DNA"/>
</dbReference>
<evidence type="ECO:0000313" key="1">
    <source>
        <dbReference type="EMBL" id="CAB0037094.1"/>
    </source>
</evidence>
<gene>
    <name evidence="1" type="ORF">TBRA_LOCUS8931</name>
</gene>
<accession>A0A6H5IG28</accession>
<dbReference type="AlphaFoldDB" id="A0A6H5IG28"/>
<organism evidence="1 2">
    <name type="scientific">Trichogramma brassicae</name>
    <dbReference type="NCBI Taxonomy" id="86971"/>
    <lineage>
        <taxon>Eukaryota</taxon>
        <taxon>Metazoa</taxon>
        <taxon>Ecdysozoa</taxon>
        <taxon>Arthropoda</taxon>
        <taxon>Hexapoda</taxon>
        <taxon>Insecta</taxon>
        <taxon>Pterygota</taxon>
        <taxon>Neoptera</taxon>
        <taxon>Endopterygota</taxon>
        <taxon>Hymenoptera</taxon>
        <taxon>Apocrita</taxon>
        <taxon>Proctotrupomorpha</taxon>
        <taxon>Chalcidoidea</taxon>
        <taxon>Trichogrammatidae</taxon>
        <taxon>Trichogramma</taxon>
    </lineage>
</organism>
<reference evidence="1 2" key="1">
    <citation type="submission" date="2020-02" db="EMBL/GenBank/DDBJ databases">
        <authorList>
            <person name="Ferguson B K."/>
        </authorList>
    </citation>
    <scope>NUCLEOTIDE SEQUENCE [LARGE SCALE GENOMIC DNA]</scope>
</reference>